<organism evidence="1">
    <name type="scientific">Rhizopus microsporus var. microsporus</name>
    <dbReference type="NCBI Taxonomy" id="86635"/>
    <lineage>
        <taxon>Eukaryota</taxon>
        <taxon>Fungi</taxon>
        <taxon>Fungi incertae sedis</taxon>
        <taxon>Mucoromycota</taxon>
        <taxon>Mucoromycotina</taxon>
        <taxon>Mucoromycetes</taxon>
        <taxon>Mucorales</taxon>
        <taxon>Mucorineae</taxon>
        <taxon>Rhizopodaceae</taxon>
        <taxon>Rhizopus</taxon>
    </lineage>
</organism>
<evidence type="ECO:0000313" key="1">
    <source>
        <dbReference type="EMBL" id="ORE11969.1"/>
    </source>
</evidence>
<dbReference type="EMBL" id="KV921854">
    <property type="protein sequence ID" value="ORE11969.1"/>
    <property type="molecule type" value="Genomic_DNA"/>
</dbReference>
<dbReference type="VEuPathDB" id="FungiDB:BCV72DRAFT_219283"/>
<name>A0A1X0RIY3_RHIZD</name>
<dbReference type="Proteomes" id="UP000242414">
    <property type="component" value="Unassembled WGS sequence"/>
</dbReference>
<dbReference type="OrthoDB" id="2213431at2759"/>
<gene>
    <name evidence="1" type="ORF">BCV72DRAFT_219283</name>
</gene>
<reference evidence="1" key="1">
    <citation type="journal article" date="2016" name="Proc. Natl. Acad. Sci. U.S.A.">
        <title>Lipid metabolic changes in an early divergent fungus govern the establishment of a mutualistic symbiosis with endobacteria.</title>
        <authorList>
            <person name="Lastovetsky O.A."/>
            <person name="Gaspar M.L."/>
            <person name="Mondo S.J."/>
            <person name="LaButti K.M."/>
            <person name="Sandor L."/>
            <person name="Grigoriev I.V."/>
            <person name="Henry S.A."/>
            <person name="Pawlowska T.E."/>
        </authorList>
    </citation>
    <scope>NUCLEOTIDE SEQUENCE [LARGE SCALE GENOMIC DNA]</scope>
    <source>
        <strain evidence="1">ATCC 52814</strain>
    </source>
</reference>
<dbReference type="AlphaFoldDB" id="A0A1X0RIY3"/>
<protein>
    <submittedName>
        <fullName evidence="1">Uncharacterized protein</fullName>
    </submittedName>
</protein>
<accession>A0A1X0RIY3</accession>
<proteinExistence type="predicted"/>
<sequence length="65" mass="7369">MYIRAPVKTAVACCFYNQGWISKPVLDEGLPTKVTNPTDVSTLMRASLCFFQTARILPPNYNDHY</sequence>